<dbReference type="GO" id="GO:0005634">
    <property type="term" value="C:nucleus"/>
    <property type="evidence" value="ECO:0007669"/>
    <property type="project" value="UniProtKB-SubCell"/>
</dbReference>
<evidence type="ECO:0000256" key="1">
    <source>
        <dbReference type="ARBA" id="ARBA00004123"/>
    </source>
</evidence>
<proteinExistence type="predicted"/>
<organism evidence="3 4">
    <name type="scientific">Cryptolaemus montrouzieri</name>
    <dbReference type="NCBI Taxonomy" id="559131"/>
    <lineage>
        <taxon>Eukaryota</taxon>
        <taxon>Metazoa</taxon>
        <taxon>Ecdysozoa</taxon>
        <taxon>Arthropoda</taxon>
        <taxon>Hexapoda</taxon>
        <taxon>Insecta</taxon>
        <taxon>Pterygota</taxon>
        <taxon>Neoptera</taxon>
        <taxon>Endopterygota</taxon>
        <taxon>Coleoptera</taxon>
        <taxon>Polyphaga</taxon>
        <taxon>Cucujiformia</taxon>
        <taxon>Coccinelloidea</taxon>
        <taxon>Coccinellidae</taxon>
        <taxon>Scymninae</taxon>
        <taxon>Scymnini</taxon>
        <taxon>Cryptolaemus</taxon>
    </lineage>
</organism>
<comment type="caution">
    <text evidence="3">The sequence shown here is derived from an EMBL/GenBank/DDBJ whole genome shotgun (WGS) entry which is preliminary data.</text>
</comment>
<evidence type="ECO:0000256" key="2">
    <source>
        <dbReference type="ARBA" id="ARBA00022473"/>
    </source>
</evidence>
<protein>
    <submittedName>
        <fullName evidence="3">Uncharacterized protein</fullName>
    </submittedName>
</protein>
<comment type="subcellular location">
    <subcellularLocation>
        <location evidence="1">Nucleus</location>
    </subcellularLocation>
</comment>
<evidence type="ECO:0000313" key="4">
    <source>
        <dbReference type="Proteomes" id="UP001516400"/>
    </source>
</evidence>
<keyword evidence="4" id="KW-1185">Reference proteome</keyword>
<reference evidence="3 4" key="1">
    <citation type="journal article" date="2021" name="BMC Biol.">
        <title>Horizontally acquired antibacterial genes associated with adaptive radiation of ladybird beetles.</title>
        <authorList>
            <person name="Li H.S."/>
            <person name="Tang X.F."/>
            <person name="Huang Y.H."/>
            <person name="Xu Z.Y."/>
            <person name="Chen M.L."/>
            <person name="Du X.Y."/>
            <person name="Qiu B.Y."/>
            <person name="Chen P.T."/>
            <person name="Zhang W."/>
            <person name="Slipinski A."/>
            <person name="Escalona H.E."/>
            <person name="Waterhouse R.M."/>
            <person name="Zwick A."/>
            <person name="Pang H."/>
        </authorList>
    </citation>
    <scope>NUCLEOTIDE SEQUENCE [LARGE SCALE GENOMIC DNA]</scope>
    <source>
        <strain evidence="3">SYSU2018</strain>
    </source>
</reference>
<dbReference type="InterPro" id="IPR046327">
    <property type="entry name" value="HXA1/B1/D1"/>
</dbReference>
<dbReference type="PANTHER" id="PTHR45946">
    <property type="entry name" value="HOMEOBOX PROTEIN ROUGH-RELATED"/>
    <property type="match status" value="1"/>
</dbReference>
<accession>A0ABD2NLL8</accession>
<dbReference type="Proteomes" id="UP001516400">
    <property type="component" value="Unassembled WGS sequence"/>
</dbReference>
<gene>
    <name evidence="3" type="ORF">HHI36_017014</name>
</gene>
<sequence>MMMMDIGMYGHGHNHHGNSYNSESNFYNYTEATSQHTSTHHPSSYQYDDQQSFMYISDHSETPPSPNDLNYFTQQVHPENPIINTETGLSYTNLDYGHSSTVYSHSSYESYQRGQQDILLRHHEDVADSNGHHTYNLVDNKYHHLGHDIGYHQHLVSAASSPNSCMEYQQIQRYKEEVVESGDSSMMKPHHHIHSVNPVPSQQLTLPTYKWMQVKRNVPKPTVCNPFFTMMQI</sequence>
<dbReference type="EMBL" id="JABFTP020000124">
    <property type="protein sequence ID" value="KAL3279505.1"/>
    <property type="molecule type" value="Genomic_DNA"/>
</dbReference>
<dbReference type="AlphaFoldDB" id="A0ABD2NLL8"/>
<evidence type="ECO:0000313" key="3">
    <source>
        <dbReference type="EMBL" id="KAL3279505.1"/>
    </source>
</evidence>
<keyword evidence="2" id="KW-0217">Developmental protein</keyword>
<dbReference type="PANTHER" id="PTHR45946:SF4">
    <property type="entry name" value="HOMEOBOX PROTEIN ROUGH-RELATED"/>
    <property type="match status" value="1"/>
</dbReference>
<name>A0ABD2NLL8_9CUCU</name>